<evidence type="ECO:0000256" key="2">
    <source>
        <dbReference type="ARBA" id="ARBA00022448"/>
    </source>
</evidence>
<evidence type="ECO:0000313" key="7">
    <source>
        <dbReference type="EMBL" id="KAK5693068.1"/>
    </source>
</evidence>
<proteinExistence type="predicted"/>
<dbReference type="AlphaFoldDB" id="A0AAN7W3S4"/>
<name>A0AAN7W3S4_9PEZI</name>
<dbReference type="GO" id="GO:0016020">
    <property type="term" value="C:membrane"/>
    <property type="evidence" value="ECO:0007669"/>
    <property type="project" value="UniProtKB-SubCell"/>
</dbReference>
<dbReference type="InterPro" id="IPR020846">
    <property type="entry name" value="MFS_dom"/>
</dbReference>
<evidence type="ECO:0000256" key="3">
    <source>
        <dbReference type="ARBA" id="ARBA00022692"/>
    </source>
</evidence>
<dbReference type="GO" id="GO:0022857">
    <property type="term" value="F:transmembrane transporter activity"/>
    <property type="evidence" value="ECO:0007669"/>
    <property type="project" value="InterPro"/>
</dbReference>
<comment type="caution">
    <text evidence="7">The sequence shown here is derived from an EMBL/GenBank/DDBJ whole genome shotgun (WGS) entry which is preliminary data.</text>
</comment>
<evidence type="ECO:0000256" key="1">
    <source>
        <dbReference type="ARBA" id="ARBA00004141"/>
    </source>
</evidence>
<comment type="subcellular location">
    <subcellularLocation>
        <location evidence="1">Membrane</location>
        <topology evidence="1">Multi-pass membrane protein</topology>
    </subcellularLocation>
</comment>
<keyword evidence="4" id="KW-1133">Transmembrane helix</keyword>
<dbReference type="InterPro" id="IPR036259">
    <property type="entry name" value="MFS_trans_sf"/>
</dbReference>
<dbReference type="SUPFAM" id="SSF103473">
    <property type="entry name" value="MFS general substrate transporter"/>
    <property type="match status" value="1"/>
</dbReference>
<gene>
    <name evidence="7" type="ORF">LTR97_010544</name>
</gene>
<evidence type="ECO:0000259" key="6">
    <source>
        <dbReference type="PROSITE" id="PS50850"/>
    </source>
</evidence>
<evidence type="ECO:0000256" key="5">
    <source>
        <dbReference type="ARBA" id="ARBA00023136"/>
    </source>
</evidence>
<dbReference type="PANTHER" id="PTHR43791:SF39">
    <property type="entry name" value="TRANSPORTER LIZ1_SEO1, PUTATIVE (AFU_ORTHOLOGUE AFUA_3G00980)-RELATED"/>
    <property type="match status" value="1"/>
</dbReference>
<organism evidence="7 8">
    <name type="scientific">Elasticomyces elasticus</name>
    <dbReference type="NCBI Taxonomy" id="574655"/>
    <lineage>
        <taxon>Eukaryota</taxon>
        <taxon>Fungi</taxon>
        <taxon>Dikarya</taxon>
        <taxon>Ascomycota</taxon>
        <taxon>Pezizomycotina</taxon>
        <taxon>Dothideomycetes</taxon>
        <taxon>Dothideomycetidae</taxon>
        <taxon>Mycosphaerellales</taxon>
        <taxon>Teratosphaeriaceae</taxon>
        <taxon>Elasticomyces</taxon>
    </lineage>
</organism>
<dbReference type="EMBL" id="JAVRQU010000018">
    <property type="protein sequence ID" value="KAK5693068.1"/>
    <property type="molecule type" value="Genomic_DNA"/>
</dbReference>
<dbReference type="Pfam" id="PF07690">
    <property type="entry name" value="MFS_1"/>
    <property type="match status" value="1"/>
</dbReference>
<evidence type="ECO:0000256" key="4">
    <source>
        <dbReference type="ARBA" id="ARBA00022989"/>
    </source>
</evidence>
<dbReference type="Gene3D" id="1.20.1250.20">
    <property type="entry name" value="MFS general substrate transporter like domains"/>
    <property type="match status" value="1"/>
</dbReference>
<sequence>MAMAVDNENLQVSASEAVHEQPKRKWQSYIWDSLDKSPEERKFLFKLDCALLTFASLGYFIKYLDQSNINNAFVSGMQEDLGLYKNQLNYMQTLWTVGYVIGQIPSNLILTRVRPSIWIPTLEVTWTVLTFSLSRCNTAEQIYAVRFLVGLAESGF</sequence>
<keyword evidence="3" id="KW-0812">Transmembrane</keyword>
<dbReference type="InterPro" id="IPR011701">
    <property type="entry name" value="MFS"/>
</dbReference>
<keyword evidence="5" id="KW-0472">Membrane</keyword>
<evidence type="ECO:0000313" key="8">
    <source>
        <dbReference type="Proteomes" id="UP001310594"/>
    </source>
</evidence>
<reference evidence="7" key="1">
    <citation type="submission" date="2023-08" db="EMBL/GenBank/DDBJ databases">
        <title>Black Yeasts Isolated from many extreme environments.</title>
        <authorList>
            <person name="Coleine C."/>
            <person name="Stajich J.E."/>
            <person name="Selbmann L."/>
        </authorList>
    </citation>
    <scope>NUCLEOTIDE SEQUENCE</scope>
    <source>
        <strain evidence="7">CCFEE 5810</strain>
    </source>
</reference>
<dbReference type="PANTHER" id="PTHR43791">
    <property type="entry name" value="PERMEASE-RELATED"/>
    <property type="match status" value="1"/>
</dbReference>
<accession>A0AAN7W3S4</accession>
<dbReference type="Proteomes" id="UP001310594">
    <property type="component" value="Unassembled WGS sequence"/>
</dbReference>
<feature type="domain" description="Major facilitator superfamily (MFS) profile" evidence="6">
    <location>
        <begin position="51"/>
        <end position="156"/>
    </location>
</feature>
<protein>
    <recommendedName>
        <fullName evidence="6">Major facilitator superfamily (MFS) profile domain-containing protein</fullName>
    </recommendedName>
</protein>
<dbReference type="PROSITE" id="PS50850">
    <property type="entry name" value="MFS"/>
    <property type="match status" value="1"/>
</dbReference>
<keyword evidence="2" id="KW-0813">Transport</keyword>